<feature type="compositionally biased region" description="Polar residues" evidence="1">
    <location>
        <begin position="564"/>
        <end position="578"/>
    </location>
</feature>
<sequence length="764" mass="81580">MSRLPRTVITDLIVLSVLSLLGIAGYETSFGDLNFLVAAVAGIVIGTAAAVVGSLLRLGVLTTVLLGLAVYFVLGTPFTMPDLALFGVLPSLASLTGLALGAVYGWADIVTIGTPVEAPYYIAAVPYFAAWLVSIVGAMLVIRWLPKRRTVLRSSVLLIGPVLLYLSGILLGTDEAYLAGVRGVAFATIALVWLAWRRGADVEASGDGAKRLRAQKLRGSAVVVAGAVAIGAVAGFAVAPVAPERFVLRDEIVPPFDPLEFPSPLAGFRNYTKDLAEEPLFTATGLEPGDTVRLAAMDSYTGRLWSVAGPGASAADGGYAIVGETLPEPDLATLGSSREVEISVEGYGDVWLPTVGYGSSLRLLDDTTADRGGDLRYNAAAGTAVLTSGIGEGARYRLEARVQREPDTEQLIDTPVASLDLTPVENLPDVVAAKAEEYAGEATSPIEQLRNIERSLKTNGFLSHGLASDSVASRAGHGADRLIELFTRTQMVGDEEQYAAAMALMARHLGYPSRVVMGFAPEIAEGDDEVEVLGADVTAWVEVPFEGVGWISFRPTPDQVDVPQEQTPKPKSEPQPQVRQPPRSEHVEDELLTTVEIDETDDEDRDRPFQVPAWVWVTAVVVGIPAAIVLLPLLFVALAKRRRRAKRRSGPNDRGAAGAWDELVDRYAELGFEPPSKATRLQTAHELDRQLVEQGVGTATDEGRPLRLTALAATIDGDVFDGESVSDEAVAKRWTEADAAGHAVSAAVGRVRRIVARYRLRSRR</sequence>
<reference evidence="4 5" key="1">
    <citation type="journal article" date="2019" name="Int. J. Syst. Evol. Microbiol.">
        <title>The Global Catalogue of Microorganisms (GCM) 10K type strain sequencing project: providing services to taxonomists for standard genome sequencing and annotation.</title>
        <authorList>
            <consortium name="The Broad Institute Genomics Platform"/>
            <consortium name="The Broad Institute Genome Sequencing Center for Infectious Disease"/>
            <person name="Wu L."/>
            <person name="Ma J."/>
        </authorList>
    </citation>
    <scope>NUCLEOTIDE SEQUENCE [LARGE SCALE GENOMIC DNA]</scope>
    <source>
        <strain evidence="4 5">JCM 14319</strain>
    </source>
</reference>
<dbReference type="RefSeq" id="WP_232497446.1">
    <property type="nucleotide sequence ID" value="NZ_BAAANH010000002.1"/>
</dbReference>
<name>A0ABN2KF68_9MICO</name>
<evidence type="ECO:0000313" key="4">
    <source>
        <dbReference type="EMBL" id="GAA1753481.1"/>
    </source>
</evidence>
<keyword evidence="2" id="KW-0472">Membrane</keyword>
<evidence type="ECO:0000259" key="3">
    <source>
        <dbReference type="SMART" id="SM00460"/>
    </source>
</evidence>
<feature type="transmembrane region" description="Helical" evidence="2">
    <location>
        <begin position="217"/>
        <end position="239"/>
    </location>
</feature>
<feature type="transmembrane region" description="Helical" evidence="2">
    <location>
        <begin position="83"/>
        <end position="107"/>
    </location>
</feature>
<organism evidence="4 5">
    <name type="scientific">Agromyces humatus</name>
    <dbReference type="NCBI Taxonomy" id="279573"/>
    <lineage>
        <taxon>Bacteria</taxon>
        <taxon>Bacillati</taxon>
        <taxon>Actinomycetota</taxon>
        <taxon>Actinomycetes</taxon>
        <taxon>Micrococcales</taxon>
        <taxon>Microbacteriaceae</taxon>
        <taxon>Agromyces</taxon>
    </lineage>
</organism>
<dbReference type="PANTHER" id="PTHR42736:SF1">
    <property type="entry name" value="PROTEIN-GLUTAMINE GAMMA-GLUTAMYLTRANSFERASE"/>
    <property type="match status" value="1"/>
</dbReference>
<accession>A0ABN2KF68</accession>
<comment type="caution">
    <text evidence="4">The sequence shown here is derived from an EMBL/GenBank/DDBJ whole genome shotgun (WGS) entry which is preliminary data.</text>
</comment>
<dbReference type="SMART" id="SM00460">
    <property type="entry name" value="TGc"/>
    <property type="match status" value="1"/>
</dbReference>
<evidence type="ECO:0000256" key="2">
    <source>
        <dbReference type="SAM" id="Phobius"/>
    </source>
</evidence>
<dbReference type="SUPFAM" id="SSF54001">
    <property type="entry name" value="Cysteine proteinases"/>
    <property type="match status" value="1"/>
</dbReference>
<evidence type="ECO:0000313" key="5">
    <source>
        <dbReference type="Proteomes" id="UP001500506"/>
    </source>
</evidence>
<dbReference type="InterPro" id="IPR052901">
    <property type="entry name" value="Bact_TGase-like"/>
</dbReference>
<keyword evidence="2" id="KW-1133">Transmembrane helix</keyword>
<feature type="transmembrane region" description="Helical" evidence="2">
    <location>
        <begin position="6"/>
        <end position="26"/>
    </location>
</feature>
<dbReference type="PANTHER" id="PTHR42736">
    <property type="entry name" value="PROTEIN-GLUTAMINE GAMMA-GLUTAMYLTRANSFERASE"/>
    <property type="match status" value="1"/>
</dbReference>
<dbReference type="EMBL" id="BAAANH010000002">
    <property type="protein sequence ID" value="GAA1753481.1"/>
    <property type="molecule type" value="Genomic_DNA"/>
</dbReference>
<keyword evidence="2" id="KW-0812">Transmembrane</keyword>
<feature type="region of interest" description="Disordered" evidence="1">
    <location>
        <begin position="552"/>
        <end position="589"/>
    </location>
</feature>
<feature type="transmembrane region" description="Helical" evidence="2">
    <location>
        <begin position="154"/>
        <end position="171"/>
    </location>
</feature>
<dbReference type="Proteomes" id="UP001500506">
    <property type="component" value="Unassembled WGS sequence"/>
</dbReference>
<dbReference type="Gene3D" id="3.10.620.30">
    <property type="match status" value="1"/>
</dbReference>
<dbReference type="InterPro" id="IPR038765">
    <property type="entry name" value="Papain-like_cys_pep_sf"/>
</dbReference>
<protein>
    <submittedName>
        <fullName evidence="4">Transglutaminase-like domain-containing protein</fullName>
    </submittedName>
</protein>
<dbReference type="Pfam" id="PF01841">
    <property type="entry name" value="Transglut_core"/>
    <property type="match status" value="1"/>
</dbReference>
<feature type="transmembrane region" description="Helical" evidence="2">
    <location>
        <begin position="119"/>
        <end position="142"/>
    </location>
</feature>
<dbReference type="InterPro" id="IPR002931">
    <property type="entry name" value="Transglutaminase-like"/>
</dbReference>
<proteinExistence type="predicted"/>
<feature type="domain" description="Transglutaminase-like" evidence="3">
    <location>
        <begin position="487"/>
        <end position="557"/>
    </location>
</feature>
<evidence type="ECO:0000256" key="1">
    <source>
        <dbReference type="SAM" id="MobiDB-lite"/>
    </source>
</evidence>
<feature type="transmembrane region" description="Helical" evidence="2">
    <location>
        <begin position="177"/>
        <end position="196"/>
    </location>
</feature>
<gene>
    <name evidence="4" type="ORF">GCM10009747_08970</name>
</gene>
<keyword evidence="5" id="KW-1185">Reference proteome</keyword>
<feature type="transmembrane region" description="Helical" evidence="2">
    <location>
        <begin position="33"/>
        <end position="52"/>
    </location>
</feature>
<feature type="transmembrane region" description="Helical" evidence="2">
    <location>
        <begin position="58"/>
        <end position="76"/>
    </location>
</feature>
<feature type="transmembrane region" description="Helical" evidence="2">
    <location>
        <begin position="613"/>
        <end position="639"/>
    </location>
</feature>